<gene>
    <name evidence="1" type="ORF">CFBP1590__2390</name>
</gene>
<dbReference type="RefSeq" id="WP_088235074.1">
    <property type="nucleotide sequence ID" value="NZ_LT855380.1"/>
</dbReference>
<sequence length="110" mass="12978">MTRMNDVKKIISALISKNKIDFCHDGWSANYRQDWDEELSKDLRLAFDDVEKLIAGVENNDDVLSLGALTMARIRFLTLSDYFLNIHEDLEKMLVIYRDKNIEIPEDYKY</sequence>
<dbReference type="KEGG" id="pvd:CFBP1590__2390"/>
<proteinExistence type="predicted"/>
<name>A0A1Y6JJ46_PSEVI</name>
<dbReference type="Proteomes" id="UP000196842">
    <property type="component" value="Chromosome I"/>
</dbReference>
<dbReference type="EMBL" id="LT855380">
    <property type="protein sequence ID" value="SMS09976.1"/>
    <property type="molecule type" value="Genomic_DNA"/>
</dbReference>
<dbReference type="AlphaFoldDB" id="A0A1Y6JJ46"/>
<evidence type="ECO:0000313" key="2">
    <source>
        <dbReference type="Proteomes" id="UP000196842"/>
    </source>
</evidence>
<reference evidence="1 2" key="1">
    <citation type="submission" date="2017-05" db="EMBL/GenBank/DDBJ databases">
        <authorList>
            <person name="Song R."/>
            <person name="Chenine A.L."/>
            <person name="Ruprecht R.M."/>
        </authorList>
    </citation>
    <scope>NUCLEOTIDE SEQUENCE [LARGE SCALE GENOMIC DNA]</scope>
    <source>
        <strain evidence="1 2">CFBP 1590</strain>
    </source>
</reference>
<dbReference type="Gene3D" id="6.10.290.10">
    <property type="match status" value="1"/>
</dbReference>
<protein>
    <submittedName>
        <fullName evidence="1">Uncharacterized protein</fullName>
    </submittedName>
</protein>
<accession>A0A1Y6JJ46</accession>
<dbReference type="GeneID" id="47764050"/>
<evidence type="ECO:0000313" key="1">
    <source>
        <dbReference type="EMBL" id="SMS09976.1"/>
    </source>
</evidence>
<organism evidence="1 2">
    <name type="scientific">Pseudomonas viridiflava</name>
    <name type="common">Phytomonas viridiflava</name>
    <dbReference type="NCBI Taxonomy" id="33069"/>
    <lineage>
        <taxon>Bacteria</taxon>
        <taxon>Pseudomonadati</taxon>
        <taxon>Pseudomonadota</taxon>
        <taxon>Gammaproteobacteria</taxon>
        <taxon>Pseudomonadales</taxon>
        <taxon>Pseudomonadaceae</taxon>
        <taxon>Pseudomonas</taxon>
    </lineage>
</organism>